<dbReference type="InterPro" id="IPR012854">
    <property type="entry name" value="Cu_amine_oxidase-like_N"/>
</dbReference>
<evidence type="ECO:0000259" key="2">
    <source>
        <dbReference type="Pfam" id="PF07833"/>
    </source>
</evidence>
<gene>
    <name evidence="4" type="ORF">KH327_08295</name>
</gene>
<evidence type="ECO:0000313" key="4">
    <source>
        <dbReference type="EMBL" id="MBS6535816.1"/>
    </source>
</evidence>
<dbReference type="InterPro" id="IPR041498">
    <property type="entry name" value="Big_6"/>
</dbReference>
<organism evidence="4 5">
    <name type="scientific">Peptoniphilus harei</name>
    <dbReference type="NCBI Taxonomy" id="54005"/>
    <lineage>
        <taxon>Bacteria</taxon>
        <taxon>Bacillati</taxon>
        <taxon>Bacillota</taxon>
        <taxon>Tissierellia</taxon>
        <taxon>Tissierellales</taxon>
        <taxon>Peptoniphilaceae</taxon>
        <taxon>Peptoniphilus</taxon>
    </lineage>
</organism>
<dbReference type="Pfam" id="PF07833">
    <property type="entry name" value="Cu_amine_oxidN1"/>
    <property type="match status" value="1"/>
</dbReference>
<dbReference type="Gene3D" id="2.60.40.10">
    <property type="entry name" value="Immunoglobulins"/>
    <property type="match status" value="1"/>
</dbReference>
<feature type="region of interest" description="Disordered" evidence="1">
    <location>
        <begin position="135"/>
        <end position="156"/>
    </location>
</feature>
<evidence type="ECO:0000313" key="5">
    <source>
        <dbReference type="Proteomes" id="UP000748991"/>
    </source>
</evidence>
<dbReference type="RefSeq" id="WP_278638555.1">
    <property type="nucleotide sequence ID" value="NZ_JAGZZP010000022.1"/>
</dbReference>
<feature type="compositionally biased region" description="Polar residues" evidence="1">
    <location>
        <begin position="224"/>
        <end position="239"/>
    </location>
</feature>
<dbReference type="Proteomes" id="UP000748991">
    <property type="component" value="Unassembled WGS sequence"/>
</dbReference>
<dbReference type="Pfam" id="PF17936">
    <property type="entry name" value="Big_6"/>
    <property type="match status" value="1"/>
</dbReference>
<evidence type="ECO:0000256" key="1">
    <source>
        <dbReference type="SAM" id="MobiDB-lite"/>
    </source>
</evidence>
<accession>A0A943XWR3</accession>
<protein>
    <recommendedName>
        <fullName evidence="6">Copper amine oxidase domain protein</fullName>
    </recommendedName>
</protein>
<proteinExistence type="predicted"/>
<dbReference type="AlphaFoldDB" id="A0A943XWR3"/>
<feature type="domain" description="Copper amine oxidase-like N-terminal" evidence="2">
    <location>
        <begin position="383"/>
        <end position="477"/>
    </location>
</feature>
<feature type="domain" description="Bacterial Ig" evidence="3">
    <location>
        <begin position="149"/>
        <end position="221"/>
    </location>
</feature>
<sequence>FKNEVTWKQGETAVDDTVTVTEATTFTATATKETTAFDKNNVTGMEVKTQPKLNYVEGSTTDGKLDLSKLVVTLTDKNGNKQDLPFNKLGEYGITANPENGTEMTVDGNNGNPVVLTKDKLTANTDNLVVTKPAQDKSAKPNIDQPTVGDDKITGTGKPGATIVVKDGNNNEIGTTIVKPDSTWEVTVPGAEPLVSGETITATQTETGKDPSEPATATVKDKSTPTPQEPSVTYPNTNIDRGETKTVTPDIRGKDGKTTTPDRTPEVVQPGHGLIVTPNKDGSIDVTVPEDYDGPGTITVDVTVRVGGKDINTTLNIRVNSGEDSHRPEHDGGDIFDGLFKRHDYTPTYPVKTVVPEKTKEINKLWYIFHIDEYDYEEVRNYNSTSHKMDVTPVIRNERTMLPLRYVAEAINADVIWNAETRTATFTKDGLTASIQIDSDEIVLSNGKTVKMDSKPLNINDRILVSVVNVANVFGLTNGNTLDGVNQDIEWDHDTRTATIYIRR</sequence>
<reference evidence="4" key="1">
    <citation type="submission" date="2021-02" db="EMBL/GenBank/DDBJ databases">
        <title>Infant gut strain persistence is associated with maternal origin, phylogeny, and functional potential including surface adhesion and iron acquisition.</title>
        <authorList>
            <person name="Lou Y.C."/>
        </authorList>
    </citation>
    <scope>NUCLEOTIDE SEQUENCE</scope>
    <source>
        <strain evidence="4">L3_060_052G1_dasL3_060_052G1_concoct_1</strain>
    </source>
</reference>
<dbReference type="EMBL" id="JAGZZP010000022">
    <property type="protein sequence ID" value="MBS6535816.1"/>
    <property type="molecule type" value="Genomic_DNA"/>
</dbReference>
<dbReference type="InterPro" id="IPR013783">
    <property type="entry name" value="Ig-like_fold"/>
</dbReference>
<evidence type="ECO:0000259" key="3">
    <source>
        <dbReference type="Pfam" id="PF17936"/>
    </source>
</evidence>
<name>A0A943XWR3_9FIRM</name>
<dbReference type="Gene3D" id="3.30.457.10">
    <property type="entry name" value="Copper amine oxidase-like, N-terminal domain"/>
    <property type="match status" value="1"/>
</dbReference>
<comment type="caution">
    <text evidence="4">The sequence shown here is derived from an EMBL/GenBank/DDBJ whole genome shotgun (WGS) entry which is preliminary data.</text>
</comment>
<feature type="region of interest" description="Disordered" evidence="1">
    <location>
        <begin position="196"/>
        <end position="273"/>
    </location>
</feature>
<dbReference type="InterPro" id="IPR036582">
    <property type="entry name" value="Mao_N_sf"/>
</dbReference>
<evidence type="ECO:0008006" key="6">
    <source>
        <dbReference type="Google" id="ProtNLM"/>
    </source>
</evidence>
<dbReference type="SUPFAM" id="SSF55383">
    <property type="entry name" value="Copper amine oxidase, domain N"/>
    <property type="match status" value="1"/>
</dbReference>
<feature type="non-terminal residue" evidence="4">
    <location>
        <position position="1"/>
    </location>
</feature>